<evidence type="ECO:0000313" key="2">
    <source>
        <dbReference type="EMBL" id="MDK9497405.1"/>
    </source>
</evidence>
<proteinExistence type="predicted"/>
<dbReference type="EMBL" id="JASITI010000019">
    <property type="protein sequence ID" value="MDK9497405.1"/>
    <property type="molecule type" value="Genomic_DNA"/>
</dbReference>
<name>A0ABT7GUV0_9ACTN</name>
<dbReference type="InterPro" id="IPR025644">
    <property type="entry name" value="DUF4344"/>
</dbReference>
<dbReference type="Pfam" id="PF14247">
    <property type="entry name" value="DUF4344"/>
    <property type="match status" value="1"/>
</dbReference>
<evidence type="ECO:0000313" key="3">
    <source>
        <dbReference type="Proteomes" id="UP001223390"/>
    </source>
</evidence>
<feature type="signal peptide" evidence="1">
    <location>
        <begin position="1"/>
        <end position="24"/>
    </location>
</feature>
<dbReference type="Proteomes" id="UP001223390">
    <property type="component" value="Unassembled WGS sequence"/>
</dbReference>
<keyword evidence="3" id="KW-1185">Reference proteome</keyword>
<organism evidence="2 3">
    <name type="scientific">Streptomyces katrae</name>
    <dbReference type="NCBI Taxonomy" id="68223"/>
    <lineage>
        <taxon>Bacteria</taxon>
        <taxon>Bacillati</taxon>
        <taxon>Actinomycetota</taxon>
        <taxon>Actinomycetes</taxon>
        <taxon>Kitasatosporales</taxon>
        <taxon>Streptomycetaceae</taxon>
        <taxon>Streptomyces</taxon>
    </lineage>
</organism>
<protein>
    <submittedName>
        <fullName evidence="2">DUF4344 domain-containing metallopeptidase</fullName>
    </submittedName>
</protein>
<feature type="chain" id="PRO_5045604975" evidence="1">
    <location>
        <begin position="25"/>
        <end position="173"/>
    </location>
</feature>
<gene>
    <name evidence="2" type="ORF">QEZ40_002063</name>
</gene>
<reference evidence="2 3" key="1">
    <citation type="submission" date="2023-05" db="EMBL/GenBank/DDBJ databases">
        <title>Sequencing and Assembly of Streptomyces sp. NP73.</title>
        <authorList>
            <person name="Konwar A.N."/>
            <person name="Saikia K."/>
            <person name="Thakur D."/>
        </authorList>
    </citation>
    <scope>NUCLEOTIDE SEQUENCE [LARGE SCALE GENOMIC DNA]</scope>
    <source>
        <strain evidence="2 3">NP73</strain>
    </source>
</reference>
<comment type="caution">
    <text evidence="2">The sequence shown here is derived from an EMBL/GenBank/DDBJ whole genome shotgun (WGS) entry which is preliminary data.</text>
</comment>
<accession>A0ABT7GUV0</accession>
<keyword evidence="1" id="KW-0732">Signal</keyword>
<evidence type="ECO:0000256" key="1">
    <source>
        <dbReference type="SAM" id="SignalP"/>
    </source>
</evidence>
<sequence>MTPRWKVPALCTALLAPAVAVAFAVTPVSVSLTDPPKAPPDRGFTLRYATPDPADEDDAALLRARRPAERAVAALNAYLDLPERVTVLARSCSGQGAGYDPVTRRIELCYDDLADDRELLGDDAAAADVTAETLYHEAAHALVDTLGLPVASDRAEEDTADTFAAFMLIREGP</sequence>
<dbReference type="RefSeq" id="WP_285343204.1">
    <property type="nucleotide sequence ID" value="NZ_JASITI010000019.1"/>
</dbReference>